<dbReference type="Proteomes" id="UP001178461">
    <property type="component" value="Chromosome 16"/>
</dbReference>
<accession>A0AA35LL57</accession>
<dbReference type="AlphaFoldDB" id="A0AA35LL57"/>
<feature type="region of interest" description="Disordered" evidence="1">
    <location>
        <begin position="17"/>
        <end position="38"/>
    </location>
</feature>
<gene>
    <name evidence="2" type="ORF">PODLI_1B038190</name>
</gene>
<dbReference type="EMBL" id="OX395143">
    <property type="protein sequence ID" value="CAI5797564.1"/>
    <property type="molecule type" value="Genomic_DNA"/>
</dbReference>
<name>A0AA35LL57_9SAUR</name>
<organism evidence="2 3">
    <name type="scientific">Podarcis lilfordi</name>
    <name type="common">Lilford's wall lizard</name>
    <dbReference type="NCBI Taxonomy" id="74358"/>
    <lineage>
        <taxon>Eukaryota</taxon>
        <taxon>Metazoa</taxon>
        <taxon>Chordata</taxon>
        <taxon>Craniata</taxon>
        <taxon>Vertebrata</taxon>
        <taxon>Euteleostomi</taxon>
        <taxon>Lepidosauria</taxon>
        <taxon>Squamata</taxon>
        <taxon>Bifurcata</taxon>
        <taxon>Unidentata</taxon>
        <taxon>Episquamata</taxon>
        <taxon>Laterata</taxon>
        <taxon>Lacertibaenia</taxon>
        <taxon>Lacertidae</taxon>
        <taxon>Podarcis</taxon>
    </lineage>
</organism>
<evidence type="ECO:0000313" key="2">
    <source>
        <dbReference type="EMBL" id="CAI5797564.1"/>
    </source>
</evidence>
<feature type="non-terminal residue" evidence="2">
    <location>
        <position position="1"/>
    </location>
</feature>
<keyword evidence="3" id="KW-1185">Reference proteome</keyword>
<evidence type="ECO:0000313" key="3">
    <source>
        <dbReference type="Proteomes" id="UP001178461"/>
    </source>
</evidence>
<feature type="compositionally biased region" description="Polar residues" evidence="1">
    <location>
        <begin position="23"/>
        <end position="33"/>
    </location>
</feature>
<evidence type="ECO:0000256" key="1">
    <source>
        <dbReference type="SAM" id="MobiDB-lite"/>
    </source>
</evidence>
<proteinExistence type="predicted"/>
<feature type="region of interest" description="Disordered" evidence="1">
    <location>
        <begin position="98"/>
        <end position="125"/>
    </location>
</feature>
<reference evidence="2" key="1">
    <citation type="submission" date="2022-12" db="EMBL/GenBank/DDBJ databases">
        <authorList>
            <person name="Alioto T."/>
            <person name="Alioto T."/>
            <person name="Gomez Garrido J."/>
        </authorList>
    </citation>
    <scope>NUCLEOTIDE SEQUENCE</scope>
</reference>
<protein>
    <submittedName>
        <fullName evidence="2">Uncharacterized protein</fullName>
    </submittedName>
</protein>
<sequence length="125" mass="13284">NKEAFILPEGKSVIVPRPPITIPGSSGTSTPDSLPQDLEFGSDASPAFDCLFTRNASLVLWLGLTGSANLSLQGICHCRIDISPNLILRQSQLPAKRPHQGVGFAFQRQEGTRREDGSAANPSSG</sequence>